<dbReference type="Proteomes" id="UP001168613">
    <property type="component" value="Unassembled WGS sequence"/>
</dbReference>
<feature type="transmembrane region" description="Helical" evidence="5">
    <location>
        <begin position="145"/>
        <end position="163"/>
    </location>
</feature>
<reference evidence="6" key="1">
    <citation type="submission" date="2021-11" db="EMBL/GenBank/DDBJ databases">
        <title>Draft genome sequence of Alcaligenes endophyticus type strain CCUG 75668T.</title>
        <authorList>
            <person name="Salva-Serra F."/>
            <person name="Duran R.E."/>
            <person name="Seeger M."/>
            <person name="Moore E.R.B."/>
            <person name="Jaen-Luchoro D."/>
        </authorList>
    </citation>
    <scope>NUCLEOTIDE SEQUENCE</scope>
    <source>
        <strain evidence="6">CCUG 75668</strain>
    </source>
</reference>
<keyword evidence="2 5" id="KW-0812">Transmembrane</keyword>
<keyword evidence="3 5" id="KW-1133">Transmembrane helix</keyword>
<evidence type="ECO:0000313" key="6">
    <source>
        <dbReference type="EMBL" id="MDN4120616.1"/>
    </source>
</evidence>
<evidence type="ECO:0000256" key="2">
    <source>
        <dbReference type="ARBA" id="ARBA00022692"/>
    </source>
</evidence>
<comment type="caution">
    <text evidence="6">The sequence shown here is derived from an EMBL/GenBank/DDBJ whole genome shotgun (WGS) entry which is preliminary data.</text>
</comment>
<evidence type="ECO:0000256" key="1">
    <source>
        <dbReference type="ARBA" id="ARBA00004141"/>
    </source>
</evidence>
<gene>
    <name evidence="6" type="ORF">LMS43_04865</name>
</gene>
<keyword evidence="4 5" id="KW-0472">Membrane</keyword>
<accession>A0ABT8EH68</accession>
<evidence type="ECO:0000313" key="7">
    <source>
        <dbReference type="Proteomes" id="UP001168613"/>
    </source>
</evidence>
<organism evidence="6 7">
    <name type="scientific">Alcaligenes endophyticus</name>
    <dbReference type="NCBI Taxonomy" id="1929088"/>
    <lineage>
        <taxon>Bacteria</taxon>
        <taxon>Pseudomonadati</taxon>
        <taxon>Pseudomonadota</taxon>
        <taxon>Betaproteobacteria</taxon>
        <taxon>Burkholderiales</taxon>
        <taxon>Alcaligenaceae</taxon>
        <taxon>Alcaligenes</taxon>
    </lineage>
</organism>
<feature type="transmembrane region" description="Helical" evidence="5">
    <location>
        <begin position="213"/>
        <end position="246"/>
    </location>
</feature>
<dbReference type="Pfam" id="PF07264">
    <property type="entry name" value="EI24"/>
    <property type="match status" value="1"/>
</dbReference>
<feature type="transmembrane region" description="Helical" evidence="5">
    <location>
        <begin position="169"/>
        <end position="192"/>
    </location>
</feature>
<feature type="transmembrane region" description="Helical" evidence="5">
    <location>
        <begin position="35"/>
        <end position="58"/>
    </location>
</feature>
<dbReference type="EMBL" id="JAJHNU010000001">
    <property type="protein sequence ID" value="MDN4120616.1"/>
    <property type="molecule type" value="Genomic_DNA"/>
</dbReference>
<dbReference type="RefSeq" id="WP_266122079.1">
    <property type="nucleotide sequence ID" value="NZ_JAJHNU010000001.1"/>
</dbReference>
<keyword evidence="7" id="KW-1185">Reference proteome</keyword>
<evidence type="ECO:0000256" key="4">
    <source>
        <dbReference type="ARBA" id="ARBA00023136"/>
    </source>
</evidence>
<comment type="subcellular location">
    <subcellularLocation>
        <location evidence="1">Membrane</location>
        <topology evidence="1">Multi-pass membrane protein</topology>
    </subcellularLocation>
</comment>
<feature type="transmembrane region" description="Helical" evidence="5">
    <location>
        <begin position="97"/>
        <end position="124"/>
    </location>
</feature>
<evidence type="ECO:0000256" key="3">
    <source>
        <dbReference type="ARBA" id="ARBA00022989"/>
    </source>
</evidence>
<sequence length="274" mass="31169">MSLPHSYSTPINTTPWFSVSSAFARAVVSQLQPRMIFALLMPFFFMLVGFILLSWLLWTPVQGWLTQVLTEWNLFDNVDQWLVSIGLFSLKLYLAPLLALGVLLPLAGVIGLVLAAVLVMPMVLRHVSKKDYPELQLRGRHATAMSVWNAIWVGTIFVVGWLVTLPLWLFPPFALILPVFWWTFAFTLLLRVDALVEHADASERKYLWRRLKLSYWTIGLVIALLNLFPPAWLILPVFSALVFAHFSLENLRRLRAVGSSVLGNEDTVMALRHS</sequence>
<evidence type="ECO:0000256" key="5">
    <source>
        <dbReference type="SAM" id="Phobius"/>
    </source>
</evidence>
<protein>
    <submittedName>
        <fullName evidence="6">EI24 domain-containing protein</fullName>
    </submittedName>
</protein>
<proteinExistence type="predicted"/>
<dbReference type="InterPro" id="IPR059112">
    <property type="entry name" value="CysZ/EI24"/>
</dbReference>
<name>A0ABT8EH68_9BURK</name>